<dbReference type="PROSITE" id="PS50082">
    <property type="entry name" value="WD_REPEATS_2"/>
    <property type="match status" value="1"/>
</dbReference>
<sequence length="946" mass="104702">KQIRTNLRVGGAYHIGTPKFPLGFTTTSPKATDSPSRTTAHAFLRHPLNLVLAREQGDIGPCSKAKRLRYKASRWRVEGYAPRIDGLQFYGNRLKGVIHSDPQTFQESIQGSLWAVSRLHLENKFKCHRGCVNALCFNSTGNLIASGSDDLKVVVTNWVTKEQIAKYNTGHCMNIFHVKFIPDTNDTQLVSCACDSEVRLAQLSTDGSLAGPTRLLVAHTRACHKLALPPGEPNVVLSAGADGQVFSIDLRMPKANNILWLPFSEFFSIASNPVYGHEIALCGRSESIVRIYDRRKMDGRDPKSGYLHCLGAEHLRSVGRSTPPPADGTEDDNRERTTASTASTTSSDSDSDGAADGAENDSSAFLNSLSAQLGRRVRAVLHGLRGRAEVAFRFNNGRRQSANSHPSYNYESSKYSVTAAVYSNQGDVILASYNDDDIYLFDVRRPSTPYLHKYSGHRNMQTIVSATFFGPNSEYVVSGSDDGFFYVWDRESEGIVQWLHADADGAVNVIESHPTLPVLASAGLDYDFKVWSPLRPLYDDEDGSYGTHLKYTFSKVPPVIRQLRKSQLAKVLHSDVAQCQVPSNSFTQTTTTRANADSETNFDIPSIDGDVSSCSPNSSSALHDDVEMKSVDEFRVSNRKNMHNSINAQQELLSQDAAACDAILSAVRKRRRRSSSPMSDSIEEIHVREEPIDRATTHSDGEGRNISLESRGRRSRMKHRRRQSSVSQEQMIEETTSTKSNSGDAPMLIGPRLPSKSDLHPADSCEELQPVVPQTLLPFNRQDLELRVAQNWINRTSERSQLDGLEEADSRILSAIESVAQLHARATHRRVSGPDSNGSDESTDNDDGDDASSGITGSFLVLSRPHCPVERSELTTRTRDCMDESLDNSNSSEHHRPQNSSSSNSRDSNRHRPPPRRLVHLAPLLDLLHLLRLCLHVHLVATSLIR</sequence>
<feature type="non-terminal residue" evidence="5">
    <location>
        <position position="946"/>
    </location>
</feature>
<dbReference type="InterPro" id="IPR001680">
    <property type="entry name" value="WD40_rpt"/>
</dbReference>
<evidence type="ECO:0000256" key="4">
    <source>
        <dbReference type="SAM" id="MobiDB-lite"/>
    </source>
</evidence>
<feature type="compositionally biased region" description="Low complexity" evidence="4">
    <location>
        <begin position="338"/>
        <end position="359"/>
    </location>
</feature>
<dbReference type="AlphaFoldDB" id="A0A8S9Y952"/>
<reference evidence="5" key="1">
    <citation type="submission" date="2019-07" db="EMBL/GenBank/DDBJ databases">
        <title>Annotation for the trematode Paragonimus miyazaki's.</title>
        <authorList>
            <person name="Choi Y.-J."/>
        </authorList>
    </citation>
    <scope>NUCLEOTIDE SEQUENCE</scope>
    <source>
        <strain evidence="5">Japan</strain>
    </source>
</reference>
<dbReference type="SUPFAM" id="SSF50978">
    <property type="entry name" value="WD40 repeat-like"/>
    <property type="match status" value="1"/>
</dbReference>
<dbReference type="SMART" id="SM00320">
    <property type="entry name" value="WD40"/>
    <property type="match status" value="6"/>
</dbReference>
<dbReference type="PANTHER" id="PTHR15574:SF21">
    <property type="entry name" value="DDB1- AND CUL4-ASSOCIATED FACTOR 8"/>
    <property type="match status" value="1"/>
</dbReference>
<feature type="compositionally biased region" description="Acidic residues" evidence="4">
    <location>
        <begin position="841"/>
        <end position="850"/>
    </location>
</feature>
<keyword evidence="2" id="KW-0677">Repeat</keyword>
<evidence type="ECO:0000256" key="2">
    <source>
        <dbReference type="ARBA" id="ARBA00022737"/>
    </source>
</evidence>
<protein>
    <submittedName>
        <fullName evidence="5">Uncharacterized protein</fullName>
    </submittedName>
</protein>
<feature type="compositionally biased region" description="Polar residues" evidence="4">
    <location>
        <begin position="726"/>
        <end position="743"/>
    </location>
</feature>
<dbReference type="InterPro" id="IPR015943">
    <property type="entry name" value="WD40/YVTN_repeat-like_dom_sf"/>
</dbReference>
<accession>A0A8S9Y952</accession>
<dbReference type="GO" id="GO:0005737">
    <property type="term" value="C:cytoplasm"/>
    <property type="evidence" value="ECO:0007669"/>
    <property type="project" value="TreeGrafter"/>
</dbReference>
<evidence type="ECO:0000313" key="5">
    <source>
        <dbReference type="EMBL" id="KAF7232461.1"/>
    </source>
</evidence>
<feature type="compositionally biased region" description="Basic and acidic residues" evidence="4">
    <location>
        <begin position="871"/>
        <end position="882"/>
    </location>
</feature>
<dbReference type="Gene3D" id="2.130.10.10">
    <property type="entry name" value="YVTN repeat-like/Quinoprotein amine dehydrogenase"/>
    <property type="match status" value="2"/>
</dbReference>
<comment type="caution">
    <text evidence="5">The sequence shown here is derived from an EMBL/GenBank/DDBJ whole genome shotgun (WGS) entry which is preliminary data.</text>
</comment>
<dbReference type="OrthoDB" id="4869960at2759"/>
<dbReference type="EMBL" id="JTDE01021791">
    <property type="protein sequence ID" value="KAF7232461.1"/>
    <property type="molecule type" value="Genomic_DNA"/>
</dbReference>
<dbReference type="Pfam" id="PF00400">
    <property type="entry name" value="WD40"/>
    <property type="match status" value="2"/>
</dbReference>
<proteinExistence type="predicted"/>
<evidence type="ECO:0000256" key="3">
    <source>
        <dbReference type="PROSITE-ProRule" id="PRU00221"/>
    </source>
</evidence>
<feature type="region of interest" description="Disordered" evidence="4">
    <location>
        <begin position="825"/>
        <end position="857"/>
    </location>
</feature>
<feature type="region of interest" description="Disordered" evidence="4">
    <location>
        <begin position="871"/>
        <end position="915"/>
    </location>
</feature>
<evidence type="ECO:0000313" key="6">
    <source>
        <dbReference type="Proteomes" id="UP000822476"/>
    </source>
</evidence>
<dbReference type="InterPro" id="IPR045151">
    <property type="entry name" value="DCAF8"/>
</dbReference>
<keyword evidence="1 3" id="KW-0853">WD repeat</keyword>
<keyword evidence="6" id="KW-1185">Reference proteome</keyword>
<feature type="region of interest" description="Disordered" evidence="4">
    <location>
        <begin position="316"/>
        <end position="359"/>
    </location>
</feature>
<feature type="compositionally biased region" description="Basic residues" evidence="4">
    <location>
        <begin position="713"/>
        <end position="723"/>
    </location>
</feature>
<dbReference type="InterPro" id="IPR036322">
    <property type="entry name" value="WD40_repeat_dom_sf"/>
</dbReference>
<feature type="repeat" description="WD" evidence="3">
    <location>
        <begin position="457"/>
        <end position="489"/>
    </location>
</feature>
<dbReference type="Proteomes" id="UP000822476">
    <property type="component" value="Unassembled WGS sequence"/>
</dbReference>
<feature type="compositionally biased region" description="Basic and acidic residues" evidence="4">
    <location>
        <begin position="683"/>
        <end position="703"/>
    </location>
</feature>
<feature type="region of interest" description="Disordered" evidence="4">
    <location>
        <begin position="668"/>
        <end position="761"/>
    </location>
</feature>
<dbReference type="PANTHER" id="PTHR15574">
    <property type="entry name" value="WD REPEAT DOMAIN-CONTAINING FAMILY"/>
    <property type="match status" value="1"/>
</dbReference>
<organism evidence="5 6">
    <name type="scientific">Paragonimus skrjabini miyazakii</name>
    <dbReference type="NCBI Taxonomy" id="59628"/>
    <lineage>
        <taxon>Eukaryota</taxon>
        <taxon>Metazoa</taxon>
        <taxon>Spiralia</taxon>
        <taxon>Lophotrochozoa</taxon>
        <taxon>Platyhelminthes</taxon>
        <taxon>Trematoda</taxon>
        <taxon>Digenea</taxon>
        <taxon>Plagiorchiida</taxon>
        <taxon>Troglotremata</taxon>
        <taxon>Troglotrematidae</taxon>
        <taxon>Paragonimus</taxon>
    </lineage>
</organism>
<gene>
    <name evidence="5" type="ORF">EG68_09369</name>
</gene>
<evidence type="ECO:0000256" key="1">
    <source>
        <dbReference type="ARBA" id="ARBA00022574"/>
    </source>
</evidence>
<name>A0A8S9Y952_9TREM</name>
<dbReference type="GO" id="GO:0080008">
    <property type="term" value="C:Cul4-RING E3 ubiquitin ligase complex"/>
    <property type="evidence" value="ECO:0007669"/>
    <property type="project" value="TreeGrafter"/>
</dbReference>